<evidence type="ECO:0000313" key="3">
    <source>
        <dbReference type="Proteomes" id="UP001595885"/>
    </source>
</evidence>
<accession>A0ABV9P322</accession>
<evidence type="ECO:0000313" key="2">
    <source>
        <dbReference type="EMBL" id="MFC4739973.1"/>
    </source>
</evidence>
<keyword evidence="1" id="KW-1133">Transmembrane helix</keyword>
<comment type="caution">
    <text evidence="2">The sequence shown here is derived from an EMBL/GenBank/DDBJ whole genome shotgun (WGS) entry which is preliminary data.</text>
</comment>
<proteinExistence type="predicted"/>
<dbReference type="Proteomes" id="UP001595885">
    <property type="component" value="Unassembled WGS sequence"/>
</dbReference>
<feature type="transmembrane region" description="Helical" evidence="1">
    <location>
        <begin position="31"/>
        <end position="50"/>
    </location>
</feature>
<keyword evidence="3" id="KW-1185">Reference proteome</keyword>
<sequence length="250" mass="28589">MLKLAIFLVLLIVLIFVLVKIFDKIATPKNRIFFSILLWIVTGVFGYLIYNSVMAPIRFDEEKEVRFETAVAKMLDIKKSQMAYKSIKGTYAPTFDSLIKFIETEKFEIVERKDTSVPDVARNKAFGLADGEGGYFKDEVIIRSLGFKSVKDSLFKDSERYKRMNVVKIKDFEVPVDMKTSSIIVKDKAFPTLLVEIDKNEVLKGMDEELLEKEKKKKAIDEINGDKIVLGSLEDVTLTGNWPKKYGSNE</sequence>
<keyword evidence="1" id="KW-0812">Transmembrane</keyword>
<gene>
    <name evidence="2" type="ORF">ACFO3U_08195</name>
</gene>
<reference evidence="3" key="1">
    <citation type="journal article" date="2019" name="Int. J. Syst. Evol. Microbiol.">
        <title>The Global Catalogue of Microorganisms (GCM) 10K type strain sequencing project: providing services to taxonomists for standard genome sequencing and annotation.</title>
        <authorList>
            <consortium name="The Broad Institute Genomics Platform"/>
            <consortium name="The Broad Institute Genome Sequencing Center for Infectious Disease"/>
            <person name="Wu L."/>
            <person name="Ma J."/>
        </authorList>
    </citation>
    <scope>NUCLEOTIDE SEQUENCE [LARGE SCALE GENOMIC DNA]</scope>
    <source>
        <strain evidence="3">CCUG 50349</strain>
    </source>
</reference>
<name>A0ABV9P322_9FLAO</name>
<dbReference type="EMBL" id="JBHSGW010000021">
    <property type="protein sequence ID" value="MFC4739973.1"/>
    <property type="molecule type" value="Genomic_DNA"/>
</dbReference>
<evidence type="ECO:0000256" key="1">
    <source>
        <dbReference type="SAM" id="Phobius"/>
    </source>
</evidence>
<keyword evidence="1" id="KW-0472">Membrane</keyword>
<organism evidence="2 3">
    <name type="scientific">Flavobacterium ponti</name>
    <dbReference type="NCBI Taxonomy" id="665133"/>
    <lineage>
        <taxon>Bacteria</taxon>
        <taxon>Pseudomonadati</taxon>
        <taxon>Bacteroidota</taxon>
        <taxon>Flavobacteriia</taxon>
        <taxon>Flavobacteriales</taxon>
        <taxon>Flavobacteriaceae</taxon>
        <taxon>Flavobacterium</taxon>
    </lineage>
</organism>
<protein>
    <submittedName>
        <fullName evidence="2">Uncharacterized protein</fullName>
    </submittedName>
</protein>
<dbReference type="RefSeq" id="WP_379740416.1">
    <property type="nucleotide sequence ID" value="NZ_JBHSGW010000021.1"/>
</dbReference>